<keyword evidence="2" id="KW-1185">Reference proteome</keyword>
<gene>
    <name evidence="1" type="ORF">RHODGE_RHODGE_02827</name>
</gene>
<dbReference type="CDD" id="cd08054">
    <property type="entry name" value="gp6"/>
    <property type="match status" value="1"/>
</dbReference>
<dbReference type="RefSeq" id="WP_129609486.1">
    <property type="nucleotide sequence ID" value="NZ_UWOC01000151.1"/>
</dbReference>
<proteinExistence type="predicted"/>
<dbReference type="AlphaFoldDB" id="A0A3S4FDP4"/>
<dbReference type="OrthoDB" id="8452228at2"/>
<evidence type="ECO:0008006" key="3">
    <source>
        <dbReference type="Google" id="ProtNLM"/>
    </source>
</evidence>
<reference evidence="2" key="1">
    <citation type="submission" date="2018-10" db="EMBL/GenBank/DDBJ databases">
        <authorList>
            <person name="Peiro R."/>
            <person name="Begona"/>
            <person name="Cbmso G."/>
            <person name="Lopez M."/>
            <person name="Gonzalez S."/>
            <person name="Sacristan E."/>
            <person name="Castillo E."/>
        </authorList>
    </citation>
    <scope>NUCLEOTIDE SEQUENCE [LARGE SCALE GENOMIC DNA]</scope>
</reference>
<dbReference type="InterPro" id="IPR011738">
    <property type="entry name" value="Phage_CHP"/>
</dbReference>
<dbReference type="InterPro" id="IPR006450">
    <property type="entry name" value="Phage_HK97_gp6-like"/>
</dbReference>
<dbReference type="NCBIfam" id="TIGR02215">
    <property type="entry name" value="phage_chp_gp8"/>
    <property type="match status" value="1"/>
</dbReference>
<dbReference type="Gene3D" id="1.10.3230.30">
    <property type="entry name" value="Phage gp6-like head-tail connector protein"/>
    <property type="match status" value="1"/>
</dbReference>
<dbReference type="EMBL" id="UWOC01000151">
    <property type="protein sequence ID" value="VCU09658.1"/>
    <property type="molecule type" value="Genomic_DNA"/>
</dbReference>
<name>A0A3S4FDP4_9BRAD</name>
<evidence type="ECO:0000313" key="2">
    <source>
        <dbReference type="Proteomes" id="UP000289200"/>
    </source>
</evidence>
<comment type="caution">
    <text evidence="1">The sequence shown here is derived from an EMBL/GenBank/DDBJ whole genome shotgun (WGS) entry which is preliminary data.</text>
</comment>
<protein>
    <recommendedName>
        <fullName evidence="3">Phage gp6-like head-tail connector protein</fullName>
    </recommendedName>
</protein>
<evidence type="ECO:0000313" key="1">
    <source>
        <dbReference type="EMBL" id="VCU09658.1"/>
    </source>
</evidence>
<dbReference type="InterPro" id="IPR021146">
    <property type="entry name" value="Phage_gp6-like_head-tail"/>
</dbReference>
<dbReference type="NCBIfam" id="TIGR01560">
    <property type="entry name" value="put_DNA_pack"/>
    <property type="match status" value="1"/>
</dbReference>
<sequence length="197" mass="21486">MTPVLITAPTVPLVSLDDAKRHLRVDHSDDDVLITGLVAAVATKLDPALGGVLGRALRPATWELRFPHFPCGKIELPYPPCTAIASIEYDGFDGITRTLAEFVHYRVFLRPADRSFVTPIYGGSWPSARGDYESVRIRYTAGYAIAGGEDSLPAAIKEWVLLQLGTLYEHRETVVTAPAAVLPADVDTLILPFRVFG</sequence>
<organism evidence="1 2">
    <name type="scientific">Rhodoplanes serenus</name>
    <dbReference type="NCBI Taxonomy" id="200615"/>
    <lineage>
        <taxon>Bacteria</taxon>
        <taxon>Pseudomonadati</taxon>
        <taxon>Pseudomonadota</taxon>
        <taxon>Alphaproteobacteria</taxon>
        <taxon>Hyphomicrobiales</taxon>
        <taxon>Nitrobacteraceae</taxon>
        <taxon>Rhodoplanes</taxon>
    </lineage>
</organism>
<dbReference type="Pfam" id="PF05135">
    <property type="entry name" value="Phage_connect_1"/>
    <property type="match status" value="1"/>
</dbReference>
<dbReference type="Proteomes" id="UP000289200">
    <property type="component" value="Unassembled WGS sequence"/>
</dbReference>
<accession>A0A3S4FDP4</accession>